<evidence type="ECO:0000256" key="8">
    <source>
        <dbReference type="ARBA" id="ARBA00023136"/>
    </source>
</evidence>
<feature type="transmembrane region" description="Helical" evidence="9">
    <location>
        <begin position="218"/>
        <end position="239"/>
    </location>
</feature>
<keyword evidence="4" id="KW-0813">Transport</keyword>
<feature type="transmembrane region" description="Helical" evidence="9">
    <location>
        <begin position="330"/>
        <end position="352"/>
    </location>
</feature>
<evidence type="ECO:0000256" key="6">
    <source>
        <dbReference type="ARBA" id="ARBA00022692"/>
    </source>
</evidence>
<keyword evidence="8 9" id="KW-0472">Membrane</keyword>
<dbReference type="PANTHER" id="PTHR43470:SF5">
    <property type="entry name" value="PHOSPHATE TRANSPORT SYSTEM PERMEASE PROTEIN PSTA"/>
    <property type="match status" value="1"/>
</dbReference>
<evidence type="ECO:0000313" key="12">
    <source>
        <dbReference type="Proteomes" id="UP000076609"/>
    </source>
</evidence>
<feature type="transmembrane region" description="Helical" evidence="9">
    <location>
        <begin position="259"/>
        <end position="281"/>
    </location>
</feature>
<evidence type="ECO:0000256" key="5">
    <source>
        <dbReference type="ARBA" id="ARBA00022475"/>
    </source>
</evidence>
<dbReference type="EMBL" id="LQQO01000017">
    <property type="protein sequence ID" value="KZE13691.1"/>
    <property type="molecule type" value="Genomic_DNA"/>
</dbReference>
<dbReference type="InterPro" id="IPR024573">
    <property type="entry name" value="DUF3333"/>
</dbReference>
<comment type="subcellular location">
    <subcellularLocation>
        <location evidence="9">Cell inner membrane</location>
        <topology evidence="9">Multi-pass membrane protein</topology>
    </subcellularLocation>
    <subcellularLocation>
        <location evidence="1">Cell membrane</location>
        <topology evidence="1">Multi-pass membrane protein</topology>
    </subcellularLocation>
</comment>
<reference evidence="12" key="1">
    <citation type="submission" date="2016-01" db="EMBL/GenBank/DDBJ databases">
        <title>Draft genome of Chromobacterium sp. F49.</title>
        <authorList>
            <person name="Hong K.W."/>
        </authorList>
    </citation>
    <scope>NUCLEOTIDE SEQUENCE [LARGE SCALE GENOMIC DNA]</scope>
    <source>
        <strain evidence="12">CN3</strain>
    </source>
</reference>
<keyword evidence="12" id="KW-1185">Reference proteome</keyword>
<dbReference type="InterPro" id="IPR000515">
    <property type="entry name" value="MetI-like"/>
</dbReference>
<proteinExistence type="inferred from homology"/>
<feature type="domain" description="ABC transmembrane type-1" evidence="10">
    <location>
        <begin position="214"/>
        <end position="421"/>
    </location>
</feature>
<evidence type="ECO:0000256" key="2">
    <source>
        <dbReference type="ARBA" id="ARBA00007069"/>
    </source>
</evidence>
<dbReference type="RefSeq" id="WP_066690439.1">
    <property type="nucleotide sequence ID" value="NZ_CP117025.1"/>
</dbReference>
<keyword evidence="7 9" id="KW-1133">Transmembrane helix</keyword>
<evidence type="ECO:0000256" key="3">
    <source>
        <dbReference type="ARBA" id="ARBA00016864"/>
    </source>
</evidence>
<dbReference type="InterPro" id="IPR035906">
    <property type="entry name" value="MetI-like_sf"/>
</dbReference>
<keyword evidence="5 9" id="KW-1003">Cell membrane</keyword>
<name>A0ABR5YBU0_9SPHN</name>
<dbReference type="Pfam" id="PF00528">
    <property type="entry name" value="BPD_transp_1"/>
    <property type="match status" value="1"/>
</dbReference>
<feature type="transmembrane region" description="Helical" evidence="9">
    <location>
        <begin position="405"/>
        <end position="424"/>
    </location>
</feature>
<sequence length="432" mass="45917">MNSPANVAGSPAIERDVPERVPTDWKTGAMQKRIRRRYAAERRFRFFGLAAVVLSGGFLAFLLVTMLMSGIGGFQRTLVTLPIDFPSAGLEVDRAQLKTRGADLALAGAGLENTVNGAAAAAFGEENRVISDSAWLTVRDAIKADPSILSQKVRIPVPAAPGIEEAAKADGEPADEALVARLERAGTISTGFNTDFFRSADSTDPTAVGIWGALKGSLMTMLVTLLIAFPVGTLSALYLEEYAPRNRWTDLIEVSINNLAAVPSIIFGLLGLAVFLGTLNLPRSAPIVGGLTLALMIMPVIVIAGRNAIKAVPPSIRDAALGIGASKVQVVFHHVLPLALPGILTGTIIGMARALGETAPLLMIGMRAFISQPPQGFADPATVLPVQIFLWSDQVSRGFIEKTSAAILVLLAFLLAMNALAIYLRNRFETRW</sequence>
<dbReference type="PROSITE" id="PS50928">
    <property type="entry name" value="ABC_TM1"/>
    <property type="match status" value="1"/>
</dbReference>
<dbReference type="Pfam" id="PF11812">
    <property type="entry name" value="DUF3333"/>
    <property type="match status" value="1"/>
</dbReference>
<accession>A0ABR5YBU0</accession>
<evidence type="ECO:0000256" key="9">
    <source>
        <dbReference type="RuleBase" id="RU363043"/>
    </source>
</evidence>
<dbReference type="SUPFAM" id="SSF161098">
    <property type="entry name" value="MetI-like"/>
    <property type="match status" value="1"/>
</dbReference>
<feature type="transmembrane region" description="Helical" evidence="9">
    <location>
        <begin position="46"/>
        <end position="71"/>
    </location>
</feature>
<organism evidence="11 12">
    <name type="scientific">Sphingomonas hankookensis</name>
    <dbReference type="NCBI Taxonomy" id="563996"/>
    <lineage>
        <taxon>Bacteria</taxon>
        <taxon>Pseudomonadati</taxon>
        <taxon>Pseudomonadota</taxon>
        <taxon>Alphaproteobacteria</taxon>
        <taxon>Sphingomonadales</taxon>
        <taxon>Sphingomonadaceae</taxon>
        <taxon>Sphingomonas</taxon>
    </lineage>
</organism>
<gene>
    <name evidence="11" type="ORF">AVT10_15220</name>
</gene>
<comment type="similarity">
    <text evidence="2 9">Belongs to the binding-protein-dependent transport system permease family. CysTW subfamily.</text>
</comment>
<protein>
    <recommendedName>
        <fullName evidence="3 9">Phosphate transport system permease protein PstA</fullName>
    </recommendedName>
</protein>
<dbReference type="Gene3D" id="1.10.3720.10">
    <property type="entry name" value="MetI-like"/>
    <property type="match status" value="1"/>
</dbReference>
<keyword evidence="6 9" id="KW-0812">Transmembrane</keyword>
<dbReference type="CDD" id="cd06261">
    <property type="entry name" value="TM_PBP2"/>
    <property type="match status" value="1"/>
</dbReference>
<dbReference type="Proteomes" id="UP000076609">
    <property type="component" value="Unassembled WGS sequence"/>
</dbReference>
<evidence type="ECO:0000256" key="7">
    <source>
        <dbReference type="ARBA" id="ARBA00022989"/>
    </source>
</evidence>
<dbReference type="InterPro" id="IPR005672">
    <property type="entry name" value="Phosphate_PstA"/>
</dbReference>
<comment type="caution">
    <text evidence="11">The sequence shown here is derived from an EMBL/GenBank/DDBJ whole genome shotgun (WGS) entry which is preliminary data.</text>
</comment>
<evidence type="ECO:0000313" key="11">
    <source>
        <dbReference type="EMBL" id="KZE13691.1"/>
    </source>
</evidence>
<dbReference type="NCBIfam" id="TIGR00974">
    <property type="entry name" value="3a0107s02c"/>
    <property type="match status" value="1"/>
</dbReference>
<evidence type="ECO:0000256" key="4">
    <source>
        <dbReference type="ARBA" id="ARBA00022448"/>
    </source>
</evidence>
<feature type="transmembrane region" description="Helical" evidence="9">
    <location>
        <begin position="287"/>
        <end position="309"/>
    </location>
</feature>
<evidence type="ECO:0000256" key="1">
    <source>
        <dbReference type="ARBA" id="ARBA00004651"/>
    </source>
</evidence>
<evidence type="ECO:0000259" key="10">
    <source>
        <dbReference type="PROSITE" id="PS50928"/>
    </source>
</evidence>
<dbReference type="PANTHER" id="PTHR43470">
    <property type="entry name" value="PHOSPHATE TRANSPORT SYSTEM PERMEASE PROTEIN PSTA-RELATED"/>
    <property type="match status" value="1"/>
</dbReference>